<reference evidence="2" key="1">
    <citation type="submission" date="2020-05" db="EMBL/GenBank/DDBJ databases">
        <authorList>
            <person name="Chiriac C."/>
            <person name="Salcher M."/>
            <person name="Ghai R."/>
            <person name="Kavagutti S V."/>
        </authorList>
    </citation>
    <scope>NUCLEOTIDE SEQUENCE</scope>
</reference>
<accession>A0A6J7EI31</accession>
<keyword evidence="1" id="KW-0472">Membrane</keyword>
<dbReference type="AlphaFoldDB" id="A0A6J7EI31"/>
<dbReference type="EMBL" id="CAFBLR010000142">
    <property type="protein sequence ID" value="CAB4880955.1"/>
    <property type="molecule type" value="Genomic_DNA"/>
</dbReference>
<name>A0A6J7EI31_9ZZZZ</name>
<evidence type="ECO:0000256" key="1">
    <source>
        <dbReference type="SAM" id="Phobius"/>
    </source>
</evidence>
<protein>
    <submittedName>
        <fullName evidence="2">Unannotated protein</fullName>
    </submittedName>
</protein>
<gene>
    <name evidence="2" type="ORF">UFOPK3417_01362</name>
</gene>
<keyword evidence="1" id="KW-1133">Transmembrane helix</keyword>
<keyword evidence="1" id="KW-0812">Transmembrane</keyword>
<sequence>MRTRVPRVPTRRGRTVSLASVVLVVDEVASDVVDAGGLVSATVVSLLGSVVVGIVGTVVIGVSDTTTGKRSFERRSSSCVRTKRANRLRPAAVRLTRSGFVAVPLTNQRSALSLPDAVFQSNTVNCVHRNAASVRAALAGAKVAVPSALSRRSERLTHNTRLTPRASRASMVWSIAAPIVVGSSVYPACTTAKAGVWEAAIESATLLVAQVPVLVTTQREILASHVTWYELSTSILRSLSAPALTVSPM</sequence>
<organism evidence="2">
    <name type="scientific">freshwater metagenome</name>
    <dbReference type="NCBI Taxonomy" id="449393"/>
    <lineage>
        <taxon>unclassified sequences</taxon>
        <taxon>metagenomes</taxon>
        <taxon>ecological metagenomes</taxon>
    </lineage>
</organism>
<proteinExistence type="predicted"/>
<evidence type="ECO:0000313" key="2">
    <source>
        <dbReference type="EMBL" id="CAB4880955.1"/>
    </source>
</evidence>
<feature type="transmembrane region" description="Helical" evidence="1">
    <location>
        <begin position="40"/>
        <end position="62"/>
    </location>
</feature>